<protein>
    <submittedName>
        <fullName evidence="4">Uncharacterized protein</fullName>
    </submittedName>
</protein>
<accession>A0AAD8SLY7</accession>
<dbReference type="Gene3D" id="3.30.10.10">
    <property type="entry name" value="Trypsin Inhibitor V, subunit A"/>
    <property type="match status" value="1"/>
</dbReference>
<dbReference type="AlphaFoldDB" id="A0AAD8SLY7"/>
<dbReference type="Pfam" id="PF00280">
    <property type="entry name" value="potato_inhibit"/>
    <property type="match status" value="1"/>
</dbReference>
<organism evidence="4 5">
    <name type="scientific">Lolium multiflorum</name>
    <name type="common">Italian ryegrass</name>
    <name type="synonym">Lolium perenne subsp. multiflorum</name>
    <dbReference type="NCBI Taxonomy" id="4521"/>
    <lineage>
        <taxon>Eukaryota</taxon>
        <taxon>Viridiplantae</taxon>
        <taxon>Streptophyta</taxon>
        <taxon>Embryophyta</taxon>
        <taxon>Tracheophyta</taxon>
        <taxon>Spermatophyta</taxon>
        <taxon>Magnoliopsida</taxon>
        <taxon>Liliopsida</taxon>
        <taxon>Poales</taxon>
        <taxon>Poaceae</taxon>
        <taxon>BOP clade</taxon>
        <taxon>Pooideae</taxon>
        <taxon>Poodae</taxon>
        <taxon>Poeae</taxon>
        <taxon>Poeae Chloroplast Group 2 (Poeae type)</taxon>
        <taxon>Loliodinae</taxon>
        <taxon>Loliinae</taxon>
        <taxon>Lolium</taxon>
    </lineage>
</organism>
<dbReference type="GO" id="GO:0004867">
    <property type="term" value="F:serine-type endopeptidase inhibitor activity"/>
    <property type="evidence" value="ECO:0007669"/>
    <property type="project" value="UniProtKB-KW"/>
</dbReference>
<proteinExistence type="inferred from homology"/>
<dbReference type="Proteomes" id="UP001231189">
    <property type="component" value="Unassembled WGS sequence"/>
</dbReference>
<keyword evidence="2" id="KW-0646">Protease inhibitor</keyword>
<dbReference type="EMBL" id="JAUUTY010000004">
    <property type="protein sequence ID" value="KAK1653430.1"/>
    <property type="molecule type" value="Genomic_DNA"/>
</dbReference>
<dbReference type="InterPro" id="IPR036354">
    <property type="entry name" value="Prot_inh_pot1_sf"/>
</dbReference>
<evidence type="ECO:0000313" key="4">
    <source>
        <dbReference type="EMBL" id="KAK1653430.1"/>
    </source>
</evidence>
<comment type="similarity">
    <text evidence="1">Belongs to the protease inhibitor I13 (potato type I serine protease inhibitor) family.</text>
</comment>
<keyword evidence="5" id="KW-1185">Reference proteome</keyword>
<dbReference type="GO" id="GO:0009611">
    <property type="term" value="P:response to wounding"/>
    <property type="evidence" value="ECO:0007669"/>
    <property type="project" value="InterPro"/>
</dbReference>
<evidence type="ECO:0000256" key="1">
    <source>
        <dbReference type="ARBA" id="ARBA00008210"/>
    </source>
</evidence>
<comment type="caution">
    <text evidence="4">The sequence shown here is derived from an EMBL/GenBank/DDBJ whole genome shotgun (WGS) entry which is preliminary data.</text>
</comment>
<sequence length="128" mass="13551">MDGSLRCPSPPPVSTIYSHGGAGNGVGAQVVSRARETPAKLANVLGTRGTIVARERCLHFPKMSGMKSSWPEVLGLPIDAARQKILNDRPDVKVVVVPPAVATREFDDKRVIVYVDSAGNVTHIPGIG</sequence>
<evidence type="ECO:0000256" key="2">
    <source>
        <dbReference type="ARBA" id="ARBA00022690"/>
    </source>
</evidence>
<evidence type="ECO:0000313" key="5">
    <source>
        <dbReference type="Proteomes" id="UP001231189"/>
    </source>
</evidence>
<dbReference type="PANTHER" id="PTHR33091:SF7">
    <property type="entry name" value="INHIBITOR I FAMILY PROTEIN"/>
    <property type="match status" value="1"/>
</dbReference>
<gene>
    <name evidence="4" type="ORF">QYE76_071235</name>
</gene>
<dbReference type="InterPro" id="IPR000864">
    <property type="entry name" value="Prot_inh_pot1"/>
</dbReference>
<dbReference type="PANTHER" id="PTHR33091">
    <property type="entry name" value="PROTEIN, PUTATIVE, EXPRESSED-RELATED"/>
    <property type="match status" value="1"/>
</dbReference>
<reference evidence="4" key="1">
    <citation type="submission" date="2023-07" db="EMBL/GenBank/DDBJ databases">
        <title>A chromosome-level genome assembly of Lolium multiflorum.</title>
        <authorList>
            <person name="Chen Y."/>
            <person name="Copetti D."/>
            <person name="Kolliker R."/>
            <person name="Studer B."/>
        </authorList>
    </citation>
    <scope>NUCLEOTIDE SEQUENCE</scope>
    <source>
        <strain evidence="4">02402/16</strain>
        <tissue evidence="4">Leaf</tissue>
    </source>
</reference>
<name>A0AAD8SLY7_LOLMU</name>
<evidence type="ECO:0000256" key="3">
    <source>
        <dbReference type="ARBA" id="ARBA00022900"/>
    </source>
</evidence>
<dbReference type="SUPFAM" id="SSF54654">
    <property type="entry name" value="CI-2 family of serine protease inhibitors"/>
    <property type="match status" value="1"/>
</dbReference>
<keyword evidence="3" id="KW-0722">Serine protease inhibitor</keyword>